<dbReference type="Proteomes" id="UP000485058">
    <property type="component" value="Unassembled WGS sequence"/>
</dbReference>
<feature type="non-terminal residue" evidence="1">
    <location>
        <position position="1"/>
    </location>
</feature>
<organism evidence="1 2">
    <name type="scientific">Haematococcus lacustris</name>
    <name type="common">Green alga</name>
    <name type="synonym">Haematococcus pluvialis</name>
    <dbReference type="NCBI Taxonomy" id="44745"/>
    <lineage>
        <taxon>Eukaryota</taxon>
        <taxon>Viridiplantae</taxon>
        <taxon>Chlorophyta</taxon>
        <taxon>core chlorophytes</taxon>
        <taxon>Chlorophyceae</taxon>
        <taxon>CS clade</taxon>
        <taxon>Chlamydomonadales</taxon>
        <taxon>Haematococcaceae</taxon>
        <taxon>Haematococcus</taxon>
    </lineage>
</organism>
<proteinExistence type="predicted"/>
<name>A0A699ZNT9_HAELA</name>
<protein>
    <submittedName>
        <fullName evidence="1">NDK domain-containing protein</fullName>
    </submittedName>
</protein>
<keyword evidence="2" id="KW-1185">Reference proteome</keyword>
<dbReference type="SUPFAM" id="SSF55486">
    <property type="entry name" value="Metalloproteases ('zincins'), catalytic domain"/>
    <property type="match status" value="1"/>
</dbReference>
<dbReference type="EMBL" id="BLLF01001629">
    <property type="protein sequence ID" value="GFH20414.1"/>
    <property type="molecule type" value="Genomic_DNA"/>
</dbReference>
<comment type="caution">
    <text evidence="1">The sequence shown here is derived from an EMBL/GenBank/DDBJ whole genome shotgun (WGS) entry which is preliminary data.</text>
</comment>
<sequence length="162" mass="17808">VSLGLSAPWQGGHAGRLPALWELLHELGHGLHLLMAGRRCCWGQGGALGLPLELLEVPSTLCEHLLTCPASLSAICRYDPTASDPERLGWPRTLGSQDTAGSESQYRQPPLMPLHLATALAHQFWLQHHSGLACQEQASFWCYVYASVLASAWWQWLMAPHP</sequence>
<evidence type="ECO:0000313" key="2">
    <source>
        <dbReference type="Proteomes" id="UP000485058"/>
    </source>
</evidence>
<reference evidence="1 2" key="1">
    <citation type="submission" date="2020-02" db="EMBL/GenBank/DDBJ databases">
        <title>Draft genome sequence of Haematococcus lacustris strain NIES-144.</title>
        <authorList>
            <person name="Morimoto D."/>
            <person name="Nakagawa S."/>
            <person name="Yoshida T."/>
            <person name="Sawayama S."/>
        </authorList>
    </citation>
    <scope>NUCLEOTIDE SEQUENCE [LARGE SCALE GENOMIC DNA]</scope>
    <source>
        <strain evidence="1 2">NIES-144</strain>
    </source>
</reference>
<evidence type="ECO:0000313" key="1">
    <source>
        <dbReference type="EMBL" id="GFH20414.1"/>
    </source>
</evidence>
<accession>A0A699ZNT9</accession>
<dbReference type="Gene3D" id="1.10.1370.40">
    <property type="match status" value="1"/>
</dbReference>
<dbReference type="AlphaFoldDB" id="A0A699ZNT9"/>
<feature type="non-terminal residue" evidence="1">
    <location>
        <position position="162"/>
    </location>
</feature>
<gene>
    <name evidence="1" type="ORF">HaLaN_17528</name>
</gene>